<gene>
    <name evidence="1" type="ORF">QTO34_016784</name>
</gene>
<evidence type="ECO:0000313" key="2">
    <source>
        <dbReference type="Proteomes" id="UP001177744"/>
    </source>
</evidence>
<reference evidence="1" key="1">
    <citation type="submission" date="2023-06" db="EMBL/GenBank/DDBJ databases">
        <title>Reference genome for the Northern bat (Eptesicus nilssonii), a most northern bat species.</title>
        <authorList>
            <person name="Laine V.N."/>
            <person name="Pulliainen A.T."/>
            <person name="Lilley T.M."/>
        </authorList>
    </citation>
    <scope>NUCLEOTIDE SEQUENCE</scope>
    <source>
        <strain evidence="1">BLF_Eptnil</strain>
        <tissue evidence="1">Kidney</tissue>
    </source>
</reference>
<dbReference type="EMBL" id="JAULJE010000006">
    <property type="protein sequence ID" value="KAK1342031.1"/>
    <property type="molecule type" value="Genomic_DNA"/>
</dbReference>
<protein>
    <submittedName>
        <fullName evidence="1">Uncharacterized protein</fullName>
    </submittedName>
</protein>
<comment type="caution">
    <text evidence="1">The sequence shown here is derived from an EMBL/GenBank/DDBJ whole genome shotgun (WGS) entry which is preliminary data.</text>
</comment>
<keyword evidence="2" id="KW-1185">Reference proteome</keyword>
<dbReference type="AlphaFoldDB" id="A0AA40LQ07"/>
<sequence length="243" mass="26714">MQSATPSSTTSVFRSAGWLSWWEERGAGTLQEPSGQLDILSAAVEVGEAPTSAAALASRTVKDRIIGEVSSPKCSCAELSGAKNDLMKLLDSHHINPITSLGYMERRMGKGSPGTSQYRHSSTPSLRIVVQKLKECSVYLSWKYIYCSIPEATEHGYVNIKEQVASGYHYDLDDMDIFWLQALNEDLAALTDSEEENDIVFSDKYNISVCPLGRLFAAYLGVSPLPSNPYYIIRLHPGPVTLT</sequence>
<organism evidence="1 2">
    <name type="scientific">Cnephaeus nilssonii</name>
    <name type="common">Northern bat</name>
    <name type="synonym">Eptesicus nilssonii</name>
    <dbReference type="NCBI Taxonomy" id="3371016"/>
    <lineage>
        <taxon>Eukaryota</taxon>
        <taxon>Metazoa</taxon>
        <taxon>Chordata</taxon>
        <taxon>Craniata</taxon>
        <taxon>Vertebrata</taxon>
        <taxon>Euteleostomi</taxon>
        <taxon>Mammalia</taxon>
        <taxon>Eutheria</taxon>
        <taxon>Laurasiatheria</taxon>
        <taxon>Chiroptera</taxon>
        <taxon>Yangochiroptera</taxon>
        <taxon>Vespertilionidae</taxon>
        <taxon>Cnephaeus</taxon>
    </lineage>
</organism>
<name>A0AA40LQ07_CNENI</name>
<dbReference type="Proteomes" id="UP001177744">
    <property type="component" value="Unassembled WGS sequence"/>
</dbReference>
<proteinExistence type="predicted"/>
<accession>A0AA40LQ07</accession>
<evidence type="ECO:0000313" key="1">
    <source>
        <dbReference type="EMBL" id="KAK1342031.1"/>
    </source>
</evidence>